<sequence>MPRCLMAKKWKAYPWPDRQDDDEETGISNVETVQEKRKMAVEMEDEEIDVVGDSTSEGNRVNQQTCWGPHSPTAGTTAPSPPPLNASGALYYNAELAEPTSESSSEYYDQQQHSTSPLSPLQNVSRVQSRTKSLSMCFTSTGAALSLPPKKKDIYRPYSLQTNMEVLRTSPEEELSAAQAILDLSASPITASNSVFLHSLSLPPASSNSSIQSNTAPSESTPIPVSVQLPVPSHNVSNKQDRNSDSLSSDNDKLYPNNIVNNNNLRNNKTVAYTYEAFFVSDGRSKRRSNSVTVPEKETIQSDKPKFTCTECESACLRDEEMHVYSSDQILCDEERSPQLNRGL</sequence>
<feature type="region of interest" description="Disordered" evidence="1">
    <location>
        <begin position="51"/>
        <end position="88"/>
    </location>
</feature>
<accession>A0A8J5R8G2</accession>
<feature type="compositionally biased region" description="Polar residues" evidence="1">
    <location>
        <begin position="53"/>
        <end position="66"/>
    </location>
</feature>
<dbReference type="AlphaFoldDB" id="A0A8J5R8G2"/>
<dbReference type="OrthoDB" id="5428132at2759"/>
<keyword evidence="3" id="KW-1185">Reference proteome</keyword>
<feature type="region of interest" description="Disordered" evidence="1">
    <location>
        <begin position="100"/>
        <end position="126"/>
    </location>
</feature>
<evidence type="ECO:0000313" key="2">
    <source>
        <dbReference type="EMBL" id="KAG8041650.1"/>
    </source>
</evidence>
<protein>
    <submittedName>
        <fullName evidence="2">Uncharacterized protein</fullName>
    </submittedName>
</protein>
<reference evidence="2" key="1">
    <citation type="submission" date="2020-03" db="EMBL/GenBank/DDBJ databases">
        <authorList>
            <person name="Chebbi M.A."/>
            <person name="Drezen J.M."/>
        </authorList>
    </citation>
    <scope>NUCLEOTIDE SEQUENCE</scope>
    <source>
        <tissue evidence="2">Whole body</tissue>
    </source>
</reference>
<dbReference type="EMBL" id="JAAOIC020000016">
    <property type="protein sequence ID" value="KAG8041650.1"/>
    <property type="molecule type" value="Genomic_DNA"/>
</dbReference>
<dbReference type="Proteomes" id="UP000729913">
    <property type="component" value="Unassembled WGS sequence"/>
</dbReference>
<feature type="compositionally biased region" description="Low complexity" evidence="1">
    <location>
        <begin position="206"/>
        <end position="218"/>
    </location>
</feature>
<feature type="compositionally biased region" description="Polar residues" evidence="1">
    <location>
        <begin position="109"/>
        <end position="126"/>
    </location>
</feature>
<evidence type="ECO:0000256" key="1">
    <source>
        <dbReference type="SAM" id="MobiDB-lite"/>
    </source>
</evidence>
<comment type="caution">
    <text evidence="2">The sequence shown here is derived from an EMBL/GenBank/DDBJ whole genome shotgun (WGS) entry which is preliminary data.</text>
</comment>
<gene>
    <name evidence="2" type="ORF">G9C98_002943</name>
</gene>
<reference evidence="2" key="2">
    <citation type="submission" date="2021-04" db="EMBL/GenBank/DDBJ databases">
        <title>Genome-wide patterns of bracovirus chromosomal integration into multiple host tissues during parasitism.</title>
        <authorList>
            <person name="Chebbi M.A.C."/>
        </authorList>
    </citation>
    <scope>NUCLEOTIDE SEQUENCE</scope>
    <source>
        <tissue evidence="2">Whole body</tissue>
    </source>
</reference>
<feature type="region of interest" description="Disordered" evidence="1">
    <location>
        <begin position="206"/>
        <end position="261"/>
    </location>
</feature>
<organism evidence="2 3">
    <name type="scientific">Cotesia typhae</name>
    <dbReference type="NCBI Taxonomy" id="2053667"/>
    <lineage>
        <taxon>Eukaryota</taxon>
        <taxon>Metazoa</taxon>
        <taxon>Ecdysozoa</taxon>
        <taxon>Arthropoda</taxon>
        <taxon>Hexapoda</taxon>
        <taxon>Insecta</taxon>
        <taxon>Pterygota</taxon>
        <taxon>Neoptera</taxon>
        <taxon>Endopterygota</taxon>
        <taxon>Hymenoptera</taxon>
        <taxon>Apocrita</taxon>
        <taxon>Ichneumonoidea</taxon>
        <taxon>Braconidae</taxon>
        <taxon>Microgastrinae</taxon>
        <taxon>Cotesia</taxon>
    </lineage>
</organism>
<proteinExistence type="predicted"/>
<feature type="compositionally biased region" description="Low complexity" evidence="1">
    <location>
        <begin position="68"/>
        <end position="78"/>
    </location>
</feature>
<evidence type="ECO:0000313" key="3">
    <source>
        <dbReference type="Proteomes" id="UP000729913"/>
    </source>
</evidence>
<name>A0A8J5R8G2_9HYME</name>